<dbReference type="InterPro" id="IPR052721">
    <property type="entry name" value="ET_Amicyanin"/>
</dbReference>
<dbReference type="CDD" id="cd13921">
    <property type="entry name" value="Amicyanin"/>
    <property type="match status" value="1"/>
</dbReference>
<accession>A0A1C2DEA4</accession>
<reference evidence="3 4" key="1">
    <citation type="submission" date="2016-08" db="EMBL/GenBank/DDBJ databases">
        <title>Whole genome sequence of Mesorhizobium sp. strain UASWS1009 isolated from industrial sewage.</title>
        <authorList>
            <person name="Crovadore J."/>
            <person name="Calmin G."/>
            <person name="Chablais R."/>
            <person name="Cochard B."/>
            <person name="Lefort F."/>
        </authorList>
    </citation>
    <scope>NUCLEOTIDE SEQUENCE [LARGE SCALE GENOMIC DNA]</scope>
    <source>
        <strain evidence="3 4">UASWS1009</strain>
    </source>
</reference>
<keyword evidence="1" id="KW-0732">Signal</keyword>
<dbReference type="InterPro" id="IPR028096">
    <property type="entry name" value="EfeO_Cupredoxin"/>
</dbReference>
<dbReference type="AlphaFoldDB" id="A0A1C2DEA4"/>
<dbReference type="Pfam" id="PF13473">
    <property type="entry name" value="Cupredoxin_1"/>
    <property type="match status" value="1"/>
</dbReference>
<proteinExistence type="predicted"/>
<dbReference type="Gene3D" id="2.60.40.420">
    <property type="entry name" value="Cupredoxins - blue copper proteins"/>
    <property type="match status" value="1"/>
</dbReference>
<organism evidence="3 4">
    <name type="scientific">Mesorhizobium hungaricum</name>
    <dbReference type="NCBI Taxonomy" id="1566387"/>
    <lineage>
        <taxon>Bacteria</taxon>
        <taxon>Pseudomonadati</taxon>
        <taxon>Pseudomonadota</taxon>
        <taxon>Alphaproteobacteria</taxon>
        <taxon>Hyphomicrobiales</taxon>
        <taxon>Phyllobacteriaceae</taxon>
        <taxon>Mesorhizobium</taxon>
    </lineage>
</organism>
<keyword evidence="4" id="KW-1185">Reference proteome</keyword>
<dbReference type="STRING" id="1566387.QV13_26265"/>
<feature type="chain" id="PRO_5008659255" evidence="1">
    <location>
        <begin position="25"/>
        <end position="106"/>
    </location>
</feature>
<sequence>MCAQRRLLPPLVLALGLGTLSAHAKTITVTVEKMAFSPAEIGASVGDTVQWVNKDAFAHTATVTGEWEVMLPVAKSGSIVLEKAGTLDYFCRFHPNMKGRIAVSAP</sequence>
<evidence type="ECO:0000256" key="1">
    <source>
        <dbReference type="SAM" id="SignalP"/>
    </source>
</evidence>
<feature type="domain" description="EfeO-type cupredoxin-like" evidence="2">
    <location>
        <begin position="18"/>
        <end position="103"/>
    </location>
</feature>
<dbReference type="InterPro" id="IPR008972">
    <property type="entry name" value="Cupredoxin"/>
</dbReference>
<dbReference type="EMBL" id="MDEO01000036">
    <property type="protein sequence ID" value="OCX13053.1"/>
    <property type="molecule type" value="Genomic_DNA"/>
</dbReference>
<gene>
    <name evidence="3" type="ORF">QV13_26265</name>
</gene>
<dbReference type="OrthoDB" id="9796416at2"/>
<dbReference type="PANTHER" id="PTHR36507:SF1">
    <property type="entry name" value="BLL1555 PROTEIN"/>
    <property type="match status" value="1"/>
</dbReference>
<evidence type="ECO:0000313" key="3">
    <source>
        <dbReference type="EMBL" id="OCX13053.1"/>
    </source>
</evidence>
<comment type="caution">
    <text evidence="3">The sequence shown here is derived from an EMBL/GenBank/DDBJ whole genome shotgun (WGS) entry which is preliminary data.</text>
</comment>
<dbReference type="RefSeq" id="WP_024923338.1">
    <property type="nucleotide sequence ID" value="NZ_MDEO01000036.1"/>
</dbReference>
<evidence type="ECO:0000313" key="4">
    <source>
        <dbReference type="Proteomes" id="UP000094412"/>
    </source>
</evidence>
<evidence type="ECO:0000259" key="2">
    <source>
        <dbReference type="Pfam" id="PF13473"/>
    </source>
</evidence>
<dbReference type="InterPro" id="IPR035668">
    <property type="entry name" value="Amicyanin"/>
</dbReference>
<protein>
    <submittedName>
        <fullName evidence="3">Amicyanin</fullName>
    </submittedName>
</protein>
<dbReference type="Proteomes" id="UP000094412">
    <property type="component" value="Unassembled WGS sequence"/>
</dbReference>
<dbReference type="SUPFAM" id="SSF49503">
    <property type="entry name" value="Cupredoxins"/>
    <property type="match status" value="1"/>
</dbReference>
<dbReference type="PANTHER" id="PTHR36507">
    <property type="entry name" value="BLL1555 PROTEIN"/>
    <property type="match status" value="1"/>
</dbReference>
<name>A0A1C2DEA4_9HYPH</name>
<feature type="signal peptide" evidence="1">
    <location>
        <begin position="1"/>
        <end position="24"/>
    </location>
</feature>